<dbReference type="GO" id="GO:0009966">
    <property type="term" value="P:regulation of signal transduction"/>
    <property type="evidence" value="ECO:0007669"/>
    <property type="project" value="TreeGrafter"/>
</dbReference>
<dbReference type="GO" id="GO:0001664">
    <property type="term" value="F:G protein-coupled receptor binding"/>
    <property type="evidence" value="ECO:0007669"/>
    <property type="project" value="TreeGrafter"/>
</dbReference>
<keyword evidence="11" id="KW-1185">Reference proteome</keyword>
<dbReference type="PROSITE" id="PS50011">
    <property type="entry name" value="PROTEIN_KINASE_DOM"/>
    <property type="match status" value="1"/>
</dbReference>
<organism evidence="10 11">
    <name type="scientific">Chytriomyces confervae</name>
    <dbReference type="NCBI Taxonomy" id="246404"/>
    <lineage>
        <taxon>Eukaryota</taxon>
        <taxon>Fungi</taxon>
        <taxon>Fungi incertae sedis</taxon>
        <taxon>Chytridiomycota</taxon>
        <taxon>Chytridiomycota incertae sedis</taxon>
        <taxon>Chytridiomycetes</taxon>
        <taxon>Chytridiales</taxon>
        <taxon>Chytriomycetaceae</taxon>
        <taxon>Chytriomyces</taxon>
    </lineage>
</organism>
<evidence type="ECO:0000259" key="8">
    <source>
        <dbReference type="PROSITE" id="PS50011"/>
    </source>
</evidence>
<evidence type="ECO:0008006" key="12">
    <source>
        <dbReference type="Google" id="ProtNLM"/>
    </source>
</evidence>
<dbReference type="InterPro" id="IPR000719">
    <property type="entry name" value="Prot_kinase_dom"/>
</dbReference>
<evidence type="ECO:0000313" key="11">
    <source>
        <dbReference type="Proteomes" id="UP000320333"/>
    </source>
</evidence>
<evidence type="ECO:0000256" key="3">
    <source>
        <dbReference type="ARBA" id="ARBA00022741"/>
    </source>
</evidence>
<proteinExistence type="inferred from homology"/>
<dbReference type="GO" id="GO:0005524">
    <property type="term" value="F:ATP binding"/>
    <property type="evidence" value="ECO:0007669"/>
    <property type="project" value="UniProtKB-UniRule"/>
</dbReference>
<evidence type="ECO:0000259" key="9">
    <source>
        <dbReference type="PROSITE" id="PS51285"/>
    </source>
</evidence>
<accession>A0A507FL85</accession>
<dbReference type="InterPro" id="IPR000961">
    <property type="entry name" value="AGC-kinase_C"/>
</dbReference>
<dbReference type="AlphaFoldDB" id="A0A507FL85"/>
<dbReference type="PROSITE" id="PS00108">
    <property type="entry name" value="PROTEIN_KINASE_ST"/>
    <property type="match status" value="1"/>
</dbReference>
<keyword evidence="4" id="KW-0418">Kinase</keyword>
<dbReference type="Pfam" id="PF00069">
    <property type="entry name" value="Pkinase"/>
    <property type="match status" value="1"/>
</dbReference>
<gene>
    <name evidence="10" type="ORF">CcCBS67573_g01740</name>
</gene>
<protein>
    <recommendedName>
        <fullName evidence="12">Protein kinase domain-containing protein</fullName>
    </recommendedName>
</protein>
<dbReference type="Gene3D" id="1.10.510.10">
    <property type="entry name" value="Transferase(Phosphotransferase) domain 1"/>
    <property type="match status" value="1"/>
</dbReference>
<dbReference type="SUPFAM" id="SSF56112">
    <property type="entry name" value="Protein kinase-like (PK-like)"/>
    <property type="match status" value="1"/>
</dbReference>
<dbReference type="PROSITE" id="PS00107">
    <property type="entry name" value="PROTEIN_KINASE_ATP"/>
    <property type="match status" value="1"/>
</dbReference>
<keyword evidence="1 7" id="KW-0723">Serine/threonine-protein kinase</keyword>
<comment type="caution">
    <text evidence="10">The sequence shown here is derived from an EMBL/GenBank/DDBJ whole genome shotgun (WGS) entry which is preliminary data.</text>
</comment>
<keyword evidence="5 6" id="KW-0067">ATP-binding</keyword>
<dbReference type="PANTHER" id="PTHR24355:SF30">
    <property type="entry name" value="SERINE_THREONINE-PROTEIN KINASE 32B ISOFORM X1"/>
    <property type="match status" value="1"/>
</dbReference>
<feature type="binding site" evidence="6">
    <location>
        <position position="49"/>
    </location>
    <ligand>
        <name>ATP</name>
        <dbReference type="ChEBI" id="CHEBI:30616"/>
    </ligand>
</feature>
<dbReference type="Gene3D" id="3.30.200.20">
    <property type="entry name" value="Phosphorylase Kinase, domain 1"/>
    <property type="match status" value="1"/>
</dbReference>
<dbReference type="InterPro" id="IPR017441">
    <property type="entry name" value="Protein_kinase_ATP_BS"/>
</dbReference>
<dbReference type="InterPro" id="IPR008271">
    <property type="entry name" value="Ser/Thr_kinase_AS"/>
</dbReference>
<evidence type="ECO:0000256" key="1">
    <source>
        <dbReference type="ARBA" id="ARBA00022527"/>
    </source>
</evidence>
<name>A0A507FL85_9FUNG</name>
<evidence type="ECO:0000256" key="6">
    <source>
        <dbReference type="PROSITE-ProRule" id="PRU10141"/>
    </source>
</evidence>
<keyword evidence="2" id="KW-0808">Transferase</keyword>
<feature type="domain" description="Protein kinase" evidence="8">
    <location>
        <begin position="20"/>
        <end position="297"/>
    </location>
</feature>
<evidence type="ECO:0000256" key="5">
    <source>
        <dbReference type="ARBA" id="ARBA00022840"/>
    </source>
</evidence>
<dbReference type="PANTHER" id="PTHR24355">
    <property type="entry name" value="G PROTEIN-COUPLED RECEPTOR KINASE/RIBOSOMAL PROTEIN S6 KINASE"/>
    <property type="match status" value="1"/>
</dbReference>
<dbReference type="SMART" id="SM00220">
    <property type="entry name" value="S_TKc"/>
    <property type="match status" value="1"/>
</dbReference>
<dbReference type="OrthoDB" id="354826at2759"/>
<dbReference type="EMBL" id="QEAP01000031">
    <property type="protein sequence ID" value="TPX77002.1"/>
    <property type="molecule type" value="Genomic_DNA"/>
</dbReference>
<dbReference type="PROSITE" id="PS51285">
    <property type="entry name" value="AGC_KINASE_CTER"/>
    <property type="match status" value="1"/>
</dbReference>
<evidence type="ECO:0000313" key="10">
    <source>
        <dbReference type="EMBL" id="TPX77002.1"/>
    </source>
</evidence>
<dbReference type="Proteomes" id="UP000320333">
    <property type="component" value="Unassembled WGS sequence"/>
</dbReference>
<evidence type="ECO:0000256" key="4">
    <source>
        <dbReference type="ARBA" id="ARBA00022777"/>
    </source>
</evidence>
<sequence>MGCCQSTPIDFDAPVDITHFELCRSIGKGAFGKVRIVEHRKTRVQYALKYINKAEVAELGVANNMLRERKLLLECDNPFICNLRYAFQDDMHLLMVLDLKLGGDLEFHLRANGYFTEERSKFYFSEIACGVQYLHSLKIVHRDLKPGNVLLDEFGHASLTDFNIACHYDAQKPMTSRSGTLAYMAPEVINKAGYLNSIDWWSLGIMTFEMLYGYVSLKVFVFARIEIIFQTPFAGDNDTETKFSIRNNDVEFPADPKSPVSDEARDMILGLLNKNPMQRLGSDDNGGVVKLKHQAWFRGWDWEKAEDRELPVPFLPDPKNNMYYNSILELEEALFEDNPLQSKPVRIKTRDPIIRKTTKLTEEELVLSDKVKQMNMLNEGFADFDFTKFIADPHESLSMTMSVSMEGLVQKEAGG</sequence>
<reference evidence="10 11" key="1">
    <citation type="journal article" date="2019" name="Sci. Rep.">
        <title>Comparative genomics of chytrid fungi reveal insights into the obligate biotrophic and pathogenic lifestyle of Synchytrium endobioticum.</title>
        <authorList>
            <person name="van de Vossenberg B.T.L.H."/>
            <person name="Warris S."/>
            <person name="Nguyen H.D.T."/>
            <person name="van Gent-Pelzer M.P.E."/>
            <person name="Joly D.L."/>
            <person name="van de Geest H.C."/>
            <person name="Bonants P.J.M."/>
            <person name="Smith D.S."/>
            <person name="Levesque C.A."/>
            <person name="van der Lee T.A.J."/>
        </authorList>
    </citation>
    <scope>NUCLEOTIDE SEQUENCE [LARGE SCALE GENOMIC DNA]</scope>
    <source>
        <strain evidence="10 11">CBS 675.73</strain>
    </source>
</reference>
<evidence type="ECO:0000256" key="7">
    <source>
        <dbReference type="RuleBase" id="RU000304"/>
    </source>
</evidence>
<keyword evidence="3 6" id="KW-0547">Nucleotide-binding</keyword>
<evidence type="ECO:0000256" key="2">
    <source>
        <dbReference type="ARBA" id="ARBA00022679"/>
    </source>
</evidence>
<dbReference type="STRING" id="246404.A0A507FL85"/>
<comment type="similarity">
    <text evidence="7">Belongs to the protein kinase superfamily.</text>
</comment>
<dbReference type="GO" id="GO:0004703">
    <property type="term" value="F:G protein-coupled receptor kinase activity"/>
    <property type="evidence" value="ECO:0007669"/>
    <property type="project" value="TreeGrafter"/>
</dbReference>
<feature type="domain" description="AGC-kinase C-terminal" evidence="9">
    <location>
        <begin position="298"/>
        <end position="396"/>
    </location>
</feature>
<dbReference type="InterPro" id="IPR011009">
    <property type="entry name" value="Kinase-like_dom_sf"/>
</dbReference>
<dbReference type="GO" id="GO:0007186">
    <property type="term" value="P:G protein-coupled receptor signaling pathway"/>
    <property type="evidence" value="ECO:0007669"/>
    <property type="project" value="TreeGrafter"/>
</dbReference>